<evidence type="ECO:0000256" key="6">
    <source>
        <dbReference type="ARBA" id="ARBA00023136"/>
    </source>
</evidence>
<keyword evidence="7" id="KW-0131">Cell cycle</keyword>
<evidence type="ECO:0000259" key="10">
    <source>
        <dbReference type="PROSITE" id="PS51779"/>
    </source>
</evidence>
<evidence type="ECO:0000256" key="3">
    <source>
        <dbReference type="ARBA" id="ARBA00022618"/>
    </source>
</evidence>
<dbReference type="GO" id="GO:0051301">
    <property type="term" value="P:cell division"/>
    <property type="evidence" value="ECO:0007669"/>
    <property type="project" value="UniProtKB-KW"/>
</dbReference>
<feature type="region of interest" description="Disordered" evidence="8">
    <location>
        <begin position="1"/>
        <end position="41"/>
    </location>
</feature>
<accession>A0A1H9ICD3</accession>
<dbReference type="PROSITE" id="PS51779">
    <property type="entry name" value="POTRA"/>
    <property type="match status" value="1"/>
</dbReference>
<keyword evidence="3 11" id="KW-0132">Cell division</keyword>
<keyword evidence="5 9" id="KW-1133">Transmembrane helix</keyword>
<dbReference type="Gene3D" id="3.40.50.10960">
    <property type="match status" value="1"/>
</dbReference>
<proteinExistence type="predicted"/>
<dbReference type="RefSeq" id="WP_177159493.1">
    <property type="nucleotide sequence ID" value="NZ_FOGF01000005.1"/>
</dbReference>
<dbReference type="STRING" id="137733.SAMN05421767_10540"/>
<keyword evidence="2" id="KW-1003">Cell membrane</keyword>
<dbReference type="AlphaFoldDB" id="A0A1H9ICD3"/>
<evidence type="ECO:0000313" key="11">
    <source>
        <dbReference type="EMBL" id="SEQ72247.1"/>
    </source>
</evidence>
<evidence type="ECO:0000256" key="1">
    <source>
        <dbReference type="ARBA" id="ARBA00004370"/>
    </source>
</evidence>
<dbReference type="PANTHER" id="PTHR37820:SF1">
    <property type="entry name" value="CELL DIVISION PROTEIN FTSQ"/>
    <property type="match status" value="1"/>
</dbReference>
<organism evidence="11 12">
    <name type="scientific">Granulicatella balaenopterae</name>
    <dbReference type="NCBI Taxonomy" id="137733"/>
    <lineage>
        <taxon>Bacteria</taxon>
        <taxon>Bacillati</taxon>
        <taxon>Bacillota</taxon>
        <taxon>Bacilli</taxon>
        <taxon>Lactobacillales</taxon>
        <taxon>Carnobacteriaceae</taxon>
        <taxon>Granulicatella</taxon>
    </lineage>
</organism>
<sequence length="306" mass="35157">MYKNNNQDNRKKNPHIEKTPWQLAQEKNHKNQQETATEQIKSQKTNKNNIFFKYNSLKKDKLTNNQKEKPIEQTNNDLAKLKRRFILLFIILFLWATYFISPLAKVKEYQFVGTWQVDPVEILSKGGLDNRQSIWSVLAKEEKINQSVTERMPKVKALEVSLKLPNTIVVTVLENPAIAHYLEDDLHFELLADGTKVEIPVDNMDLQYPLLEGFTDKDLAKIASQFSTLSAALIADMKKIELVNEPGIKDRLLIQMKDGTPVIGNLNTIGSKIIYYPRIKQEIGQQKGTIDMEVGVFFTPEVTKIN</sequence>
<feature type="domain" description="POTRA" evidence="10">
    <location>
        <begin position="104"/>
        <end position="175"/>
    </location>
</feature>
<dbReference type="EMBL" id="FOGF01000005">
    <property type="protein sequence ID" value="SEQ72247.1"/>
    <property type="molecule type" value="Genomic_DNA"/>
</dbReference>
<reference evidence="11 12" key="1">
    <citation type="submission" date="2016-10" db="EMBL/GenBank/DDBJ databases">
        <authorList>
            <person name="de Groot N.N."/>
        </authorList>
    </citation>
    <scope>NUCLEOTIDE SEQUENCE [LARGE SCALE GENOMIC DNA]</scope>
    <source>
        <strain evidence="11 12">DSM 15827</strain>
    </source>
</reference>
<evidence type="ECO:0000256" key="5">
    <source>
        <dbReference type="ARBA" id="ARBA00022989"/>
    </source>
</evidence>
<dbReference type="InterPro" id="IPR013685">
    <property type="entry name" value="POTRA_FtsQ_type"/>
</dbReference>
<gene>
    <name evidence="11" type="ORF">SAMN05421767_10540</name>
</gene>
<name>A0A1H9ICD3_9LACT</name>
<keyword evidence="12" id="KW-1185">Reference proteome</keyword>
<keyword evidence="6 9" id="KW-0472">Membrane</keyword>
<dbReference type="Pfam" id="PF08478">
    <property type="entry name" value="POTRA_1"/>
    <property type="match status" value="1"/>
</dbReference>
<feature type="compositionally biased region" description="Basic and acidic residues" evidence="8">
    <location>
        <begin position="8"/>
        <end position="18"/>
    </location>
</feature>
<evidence type="ECO:0000256" key="8">
    <source>
        <dbReference type="SAM" id="MobiDB-lite"/>
    </source>
</evidence>
<dbReference type="PANTHER" id="PTHR37820">
    <property type="entry name" value="CELL DIVISION PROTEIN DIVIB"/>
    <property type="match status" value="1"/>
</dbReference>
<dbReference type="InterPro" id="IPR034746">
    <property type="entry name" value="POTRA"/>
</dbReference>
<keyword evidence="4 9" id="KW-0812">Transmembrane</keyword>
<evidence type="ECO:0000256" key="2">
    <source>
        <dbReference type="ARBA" id="ARBA00022475"/>
    </source>
</evidence>
<evidence type="ECO:0000256" key="9">
    <source>
        <dbReference type="SAM" id="Phobius"/>
    </source>
</evidence>
<dbReference type="GO" id="GO:0005886">
    <property type="term" value="C:plasma membrane"/>
    <property type="evidence" value="ECO:0007669"/>
    <property type="project" value="TreeGrafter"/>
</dbReference>
<dbReference type="InterPro" id="IPR050487">
    <property type="entry name" value="FtsQ_DivIB"/>
</dbReference>
<evidence type="ECO:0000256" key="4">
    <source>
        <dbReference type="ARBA" id="ARBA00022692"/>
    </source>
</evidence>
<protein>
    <submittedName>
        <fullName evidence="11">Cell division septal protein FtsQ</fullName>
    </submittedName>
</protein>
<comment type="subcellular location">
    <subcellularLocation>
        <location evidence="1">Membrane</location>
    </subcellularLocation>
</comment>
<evidence type="ECO:0000313" key="12">
    <source>
        <dbReference type="Proteomes" id="UP000198556"/>
    </source>
</evidence>
<evidence type="ECO:0000256" key="7">
    <source>
        <dbReference type="ARBA" id="ARBA00023306"/>
    </source>
</evidence>
<dbReference type="Proteomes" id="UP000198556">
    <property type="component" value="Unassembled WGS sequence"/>
</dbReference>
<feature type="transmembrane region" description="Helical" evidence="9">
    <location>
        <begin position="85"/>
        <end position="104"/>
    </location>
</feature>